<evidence type="ECO:0000313" key="2">
    <source>
        <dbReference type="Proteomes" id="UP001150062"/>
    </source>
</evidence>
<sequence length="83" mass="9364">MISYSQLNECVSQVENDPLNQKKVVDTTLGVLQQYAFKNLVKDSGTPYNIKVNLVSELEKIRSPLIPQILRCIKQSTHCLPSC</sequence>
<gene>
    <name evidence="1" type="ORF">M0813_08701</name>
</gene>
<reference evidence="1" key="1">
    <citation type="submission" date="2022-08" db="EMBL/GenBank/DDBJ databases">
        <title>Novel sulfate-reducing endosymbionts in the free-living metamonad Anaeramoeba.</title>
        <authorList>
            <person name="Jerlstrom-Hultqvist J."/>
            <person name="Cepicka I."/>
            <person name="Gallot-Lavallee L."/>
            <person name="Salas-Leiva D."/>
            <person name="Curtis B.A."/>
            <person name="Zahonova K."/>
            <person name="Pipaliya S."/>
            <person name="Dacks J."/>
            <person name="Roger A.J."/>
        </authorList>
    </citation>
    <scope>NUCLEOTIDE SEQUENCE</scope>
    <source>
        <strain evidence="1">Schooner1</strain>
    </source>
</reference>
<keyword evidence="2" id="KW-1185">Reference proteome</keyword>
<proteinExistence type="predicted"/>
<dbReference type="EMBL" id="JAOAOG010000326">
    <property type="protein sequence ID" value="KAJ6228664.1"/>
    <property type="molecule type" value="Genomic_DNA"/>
</dbReference>
<accession>A0ABQ8X9B3</accession>
<evidence type="ECO:0000313" key="1">
    <source>
        <dbReference type="EMBL" id="KAJ6228664.1"/>
    </source>
</evidence>
<protein>
    <submittedName>
        <fullName evidence="1">Peptidase s41 family protein</fullName>
    </submittedName>
</protein>
<comment type="caution">
    <text evidence="1">The sequence shown here is derived from an EMBL/GenBank/DDBJ whole genome shotgun (WGS) entry which is preliminary data.</text>
</comment>
<organism evidence="1 2">
    <name type="scientific">Anaeramoeba flamelloides</name>
    <dbReference type="NCBI Taxonomy" id="1746091"/>
    <lineage>
        <taxon>Eukaryota</taxon>
        <taxon>Metamonada</taxon>
        <taxon>Anaeramoebidae</taxon>
        <taxon>Anaeramoeba</taxon>
    </lineage>
</organism>
<dbReference type="Proteomes" id="UP001150062">
    <property type="component" value="Unassembled WGS sequence"/>
</dbReference>
<name>A0ABQ8X9B3_9EUKA</name>